<dbReference type="STRING" id="1224947.SAMN05216480_101779"/>
<keyword evidence="4" id="KW-1185">Reference proteome</keyword>
<dbReference type="Gene3D" id="3.90.950.20">
    <property type="entry name" value="CinA-like"/>
    <property type="match status" value="1"/>
</dbReference>
<dbReference type="Pfam" id="PF02464">
    <property type="entry name" value="CinA"/>
    <property type="match status" value="1"/>
</dbReference>
<evidence type="ECO:0000313" key="4">
    <source>
        <dbReference type="Proteomes" id="UP000199138"/>
    </source>
</evidence>
<dbReference type="NCBIfam" id="TIGR00177">
    <property type="entry name" value="molyb_syn"/>
    <property type="match status" value="1"/>
</dbReference>
<dbReference type="InterPro" id="IPR008136">
    <property type="entry name" value="CinA_C"/>
</dbReference>
<dbReference type="NCBIfam" id="NF001813">
    <property type="entry name" value="PRK00549.1"/>
    <property type="match status" value="1"/>
</dbReference>
<dbReference type="EMBL" id="FPBK01000001">
    <property type="protein sequence ID" value="SFU32989.1"/>
    <property type="molecule type" value="Genomic_DNA"/>
</dbReference>
<protein>
    <recommendedName>
        <fullName evidence="1">CinA-like protein</fullName>
    </recommendedName>
</protein>
<proteinExistence type="inferred from homology"/>
<dbReference type="Proteomes" id="UP000199138">
    <property type="component" value="Unassembled WGS sequence"/>
</dbReference>
<dbReference type="InterPro" id="IPR001453">
    <property type="entry name" value="MoaB/Mog_dom"/>
</dbReference>
<dbReference type="InterPro" id="IPR050101">
    <property type="entry name" value="CinA"/>
</dbReference>
<dbReference type="SMART" id="SM00852">
    <property type="entry name" value="MoCF_biosynth"/>
    <property type="match status" value="1"/>
</dbReference>
<sequence length="417" mass="45551">MVQAEIITIGDEILIGQIVDTNSAYIGKALNKIGVNVYQISSVQDDEQHILNALSEATSRVDIVIITGGLGPTKDDITKHTICKFFGDTLVQNKAVLAHVEELFAKHIKSTPISDLNRAQAMVPSSCEVLMNNYGTAPGMWLEKNGKVYISMPGVPFEMKALMEETVLSKIQQKFKRPFILHKTILTAGLGESAVANRLSDFEEKLPEFIKLAYLPNFGRVRLRLTAKGSDEDLLKDEIKTQTSHLYELLSDIIYGEEDQGDTEVIVGNLLKNKKYTLATAESCTGGKIAETITSVPGASAYFKGSIVSYATETKLEILKVPSTIIDKYSVVSAEVAESMALNVQKLLKTDFAVATTGNAGPSKGDSDAEVGTVYVALAHPKGVFSKKCNFGKSRERVINRAVIEALEMLRKEILKN</sequence>
<name>A0A1I7FA33_9FLAO</name>
<dbReference type="Pfam" id="PF18146">
    <property type="entry name" value="CinA_KH"/>
    <property type="match status" value="1"/>
</dbReference>
<dbReference type="RefSeq" id="WP_093023147.1">
    <property type="nucleotide sequence ID" value="NZ_FPBK01000001.1"/>
</dbReference>
<dbReference type="Gene3D" id="3.30.70.2860">
    <property type="match status" value="1"/>
</dbReference>
<dbReference type="CDD" id="cd00885">
    <property type="entry name" value="cinA"/>
    <property type="match status" value="1"/>
</dbReference>
<accession>A0A1I7FA33</accession>
<evidence type="ECO:0000259" key="2">
    <source>
        <dbReference type="SMART" id="SM00852"/>
    </source>
</evidence>
<dbReference type="NCBIfam" id="TIGR00200">
    <property type="entry name" value="cinA_nterm"/>
    <property type="match status" value="1"/>
</dbReference>
<dbReference type="Gene3D" id="3.40.980.10">
    <property type="entry name" value="MoaB/Mog-like domain"/>
    <property type="match status" value="1"/>
</dbReference>
<dbReference type="NCBIfam" id="TIGR00199">
    <property type="entry name" value="PncC_domain"/>
    <property type="match status" value="1"/>
</dbReference>
<comment type="similarity">
    <text evidence="1">Belongs to the CinA family.</text>
</comment>
<dbReference type="SUPFAM" id="SSF142433">
    <property type="entry name" value="CinA-like"/>
    <property type="match status" value="1"/>
</dbReference>
<dbReference type="HAMAP" id="MF_00226_B">
    <property type="entry name" value="CinA_B"/>
    <property type="match status" value="1"/>
</dbReference>
<dbReference type="PIRSF" id="PIRSF006728">
    <property type="entry name" value="CinA"/>
    <property type="match status" value="1"/>
</dbReference>
<evidence type="ECO:0000313" key="3">
    <source>
        <dbReference type="EMBL" id="SFU32989.1"/>
    </source>
</evidence>
<feature type="domain" description="MoaB/Mog" evidence="2">
    <location>
        <begin position="5"/>
        <end position="174"/>
    </location>
</feature>
<dbReference type="AlphaFoldDB" id="A0A1I7FA33"/>
<dbReference type="Pfam" id="PF00994">
    <property type="entry name" value="MoCF_biosynth"/>
    <property type="match status" value="1"/>
</dbReference>
<dbReference type="InterPro" id="IPR008135">
    <property type="entry name" value="Competence-induced_CinA"/>
</dbReference>
<dbReference type="PANTHER" id="PTHR13939:SF0">
    <property type="entry name" value="NMN AMIDOHYDROLASE-LIKE PROTEIN YFAY"/>
    <property type="match status" value="1"/>
</dbReference>
<dbReference type="OrthoDB" id="9801454at2"/>
<dbReference type="PANTHER" id="PTHR13939">
    <property type="entry name" value="NICOTINAMIDE-NUCLEOTIDE AMIDOHYDROLASE PNCC"/>
    <property type="match status" value="1"/>
</dbReference>
<reference evidence="3 4" key="1">
    <citation type="submission" date="2016-10" db="EMBL/GenBank/DDBJ databases">
        <authorList>
            <person name="de Groot N.N."/>
        </authorList>
    </citation>
    <scope>NUCLEOTIDE SEQUENCE [LARGE SCALE GENOMIC DNA]</scope>
    <source>
        <strain evidence="3 4">CGMCC 1.12333</strain>
    </source>
</reference>
<gene>
    <name evidence="3" type="ORF">SAMN05216480_101779</name>
</gene>
<organism evidence="3 4">
    <name type="scientific">Pustulibacterium marinum</name>
    <dbReference type="NCBI Taxonomy" id="1224947"/>
    <lineage>
        <taxon>Bacteria</taxon>
        <taxon>Pseudomonadati</taxon>
        <taxon>Bacteroidota</taxon>
        <taxon>Flavobacteriia</taxon>
        <taxon>Flavobacteriales</taxon>
        <taxon>Flavobacteriaceae</taxon>
        <taxon>Pustulibacterium</taxon>
    </lineage>
</organism>
<dbReference type="InterPro" id="IPR041424">
    <property type="entry name" value="CinA_KH"/>
</dbReference>
<dbReference type="InterPro" id="IPR036653">
    <property type="entry name" value="CinA-like_C"/>
</dbReference>
<dbReference type="SUPFAM" id="SSF53218">
    <property type="entry name" value="Molybdenum cofactor biosynthesis proteins"/>
    <property type="match status" value="1"/>
</dbReference>
<dbReference type="InterPro" id="IPR036425">
    <property type="entry name" value="MoaB/Mog-like_dom_sf"/>
</dbReference>
<evidence type="ECO:0000256" key="1">
    <source>
        <dbReference type="HAMAP-Rule" id="MF_00226"/>
    </source>
</evidence>